<evidence type="ECO:0000256" key="2">
    <source>
        <dbReference type="ARBA" id="ARBA00023052"/>
    </source>
</evidence>
<reference evidence="6" key="1">
    <citation type="submission" date="2018-12" db="EMBL/GenBank/DDBJ databases">
        <authorList>
            <person name="Will S."/>
            <person name="Neumann-Schaal M."/>
            <person name="Henke P."/>
        </authorList>
    </citation>
    <scope>NUCLEOTIDE SEQUENCE</scope>
    <source>
        <strain evidence="6">PCC 7102</strain>
    </source>
</reference>
<dbReference type="AlphaFoldDB" id="A0A3S1CG14"/>
<dbReference type="NCBIfam" id="TIGR03297">
    <property type="entry name" value="Ppyr-DeCO2ase"/>
    <property type="match status" value="1"/>
</dbReference>
<dbReference type="PANTHER" id="PTHR42818">
    <property type="entry name" value="SULFOPYRUVATE DECARBOXYLASE SUBUNIT ALPHA"/>
    <property type="match status" value="1"/>
</dbReference>
<dbReference type="InterPro" id="IPR051818">
    <property type="entry name" value="TPP_dependent_decarboxylase"/>
</dbReference>
<evidence type="ECO:0000259" key="4">
    <source>
        <dbReference type="Pfam" id="PF02775"/>
    </source>
</evidence>
<dbReference type="InterPro" id="IPR000399">
    <property type="entry name" value="TPP-bd_CS"/>
</dbReference>
<dbReference type="Pfam" id="PF02775">
    <property type="entry name" value="TPP_enzyme_C"/>
    <property type="match status" value="1"/>
</dbReference>
<evidence type="ECO:0000259" key="5">
    <source>
        <dbReference type="Pfam" id="PF02776"/>
    </source>
</evidence>
<dbReference type="GO" id="GO:0032923">
    <property type="term" value="P:organic phosphonate biosynthetic process"/>
    <property type="evidence" value="ECO:0007669"/>
    <property type="project" value="InterPro"/>
</dbReference>
<dbReference type="OrthoDB" id="9785953at2"/>
<comment type="caution">
    <text evidence="6">The sequence shown here is derived from an EMBL/GenBank/DDBJ whole genome shotgun (WGS) entry which is preliminary data.</text>
</comment>
<dbReference type="PROSITE" id="PS00187">
    <property type="entry name" value="TPP_ENZYMES"/>
    <property type="match status" value="1"/>
</dbReference>
<dbReference type="PANTHER" id="PTHR42818:SF1">
    <property type="entry name" value="SULFOPYRUVATE DECARBOXYLASE"/>
    <property type="match status" value="1"/>
</dbReference>
<dbReference type="InterPro" id="IPR012001">
    <property type="entry name" value="Thiamin_PyroP_enz_TPP-bd_dom"/>
</dbReference>
<evidence type="ECO:0000256" key="1">
    <source>
        <dbReference type="ARBA" id="ARBA00022793"/>
    </source>
</evidence>
<dbReference type="SUPFAM" id="SSF52518">
    <property type="entry name" value="Thiamin diphosphate-binding fold (THDP-binding)"/>
    <property type="match status" value="2"/>
</dbReference>
<sequence length="383" mass="41440">MIKASEFVEAARKLGFEGYTGVPCSFLTPFINYVINDEKLTYISSANEGDALATAAGMVIGGKRAVVMMQNSGLGNAVSPITSLAYIFKIPVLIICTLRGDAEFKDEPQHELMGRITGKLLETMEVPWEFFPHDAGDILPVLAHADNYMRTEHRPYALVMRKGTVAPNALRNKVNTTIESEKLVFINTDIKNNISSRNQALKAIVRLTNPEETVIIATTGYTGRELFACFDRANHFYMVGSMGCASSLGLGLSLARPDLKVVVIDGDGAALMRMGNFATIGAYGGANFIHILLDNEVHDSTGAQSTVSAGVSFAKIAEACGYGAVFAGNDVALIDKLFATSTQNKPLFAHLKIRAGTLDNLPRPNLTATDVLRRLMNYINSSF</sequence>
<proteinExistence type="predicted"/>
<dbReference type="InterPro" id="IPR029061">
    <property type="entry name" value="THDP-binding"/>
</dbReference>
<dbReference type="GO" id="GO:0000287">
    <property type="term" value="F:magnesium ion binding"/>
    <property type="evidence" value="ECO:0007669"/>
    <property type="project" value="InterPro"/>
</dbReference>
<dbReference type="Pfam" id="PF02776">
    <property type="entry name" value="TPP_enzyme_N"/>
    <property type="match status" value="1"/>
</dbReference>
<protein>
    <submittedName>
        <fullName evidence="6">Thiamine pyrophosphate enzyme</fullName>
    </submittedName>
</protein>
<dbReference type="InterPro" id="IPR017684">
    <property type="entry name" value="Phosphono-pyrv_decarboxylase"/>
</dbReference>
<dbReference type="GO" id="GO:0033980">
    <property type="term" value="F:phosphonopyruvate decarboxylase activity"/>
    <property type="evidence" value="ECO:0007669"/>
    <property type="project" value="InterPro"/>
</dbReference>
<keyword evidence="7" id="KW-1185">Reference proteome</keyword>
<dbReference type="InterPro" id="IPR011766">
    <property type="entry name" value="TPP_enzyme_TPP-bd"/>
</dbReference>
<gene>
    <name evidence="6" type="ORF">DSM106972_056850</name>
</gene>
<dbReference type="Proteomes" id="UP000271624">
    <property type="component" value="Unassembled WGS sequence"/>
</dbReference>
<feature type="domain" description="Thiamine pyrophosphate enzyme TPP-binding" evidence="4">
    <location>
        <begin position="234"/>
        <end position="330"/>
    </location>
</feature>
<evidence type="ECO:0000313" key="7">
    <source>
        <dbReference type="Proteomes" id="UP000271624"/>
    </source>
</evidence>
<keyword evidence="2" id="KW-0786">Thiamine pyrophosphate</keyword>
<evidence type="ECO:0000256" key="3">
    <source>
        <dbReference type="ARBA" id="ARBA00023239"/>
    </source>
</evidence>
<dbReference type="EMBL" id="RSCL01000015">
    <property type="protein sequence ID" value="RUT02765.1"/>
    <property type="molecule type" value="Genomic_DNA"/>
</dbReference>
<name>A0A3S1CG14_9CYAN</name>
<dbReference type="Gene3D" id="3.40.50.970">
    <property type="match status" value="2"/>
</dbReference>
<reference evidence="6" key="2">
    <citation type="journal article" date="2019" name="Genome Biol. Evol.">
        <title>Day and night: Metabolic profiles and evolutionary relationships of six axenic non-marine cyanobacteria.</title>
        <authorList>
            <person name="Will S.E."/>
            <person name="Henke P."/>
            <person name="Boedeker C."/>
            <person name="Huang S."/>
            <person name="Brinkmann H."/>
            <person name="Rohde M."/>
            <person name="Jarek M."/>
            <person name="Friedl T."/>
            <person name="Seufert S."/>
            <person name="Schumacher M."/>
            <person name="Overmann J."/>
            <person name="Neumann-Schaal M."/>
            <person name="Petersen J."/>
        </authorList>
    </citation>
    <scope>NUCLEOTIDE SEQUENCE [LARGE SCALE GENOMIC DNA]</scope>
    <source>
        <strain evidence="6">PCC 7102</strain>
    </source>
</reference>
<organism evidence="6 7">
    <name type="scientific">Dulcicalothrix desertica PCC 7102</name>
    <dbReference type="NCBI Taxonomy" id="232991"/>
    <lineage>
        <taxon>Bacteria</taxon>
        <taxon>Bacillati</taxon>
        <taxon>Cyanobacteriota</taxon>
        <taxon>Cyanophyceae</taxon>
        <taxon>Nostocales</taxon>
        <taxon>Calotrichaceae</taxon>
        <taxon>Dulcicalothrix</taxon>
    </lineage>
</organism>
<dbReference type="CDD" id="cd07035">
    <property type="entry name" value="TPP_PYR_POX_like"/>
    <property type="match status" value="1"/>
</dbReference>
<evidence type="ECO:0000313" key="6">
    <source>
        <dbReference type="EMBL" id="RUT02765.1"/>
    </source>
</evidence>
<dbReference type="RefSeq" id="WP_127083950.1">
    <property type="nucleotide sequence ID" value="NZ_RSCL01000015.1"/>
</dbReference>
<feature type="domain" description="Thiamine pyrophosphate enzyme N-terminal TPP-binding" evidence="5">
    <location>
        <begin position="7"/>
        <end position="110"/>
    </location>
</feature>
<dbReference type="GO" id="GO:0030976">
    <property type="term" value="F:thiamine pyrophosphate binding"/>
    <property type="evidence" value="ECO:0007669"/>
    <property type="project" value="InterPro"/>
</dbReference>
<keyword evidence="3" id="KW-0456">Lyase</keyword>
<keyword evidence="1" id="KW-0210">Decarboxylase</keyword>
<accession>A0A3S1CG14</accession>